<dbReference type="EMBL" id="QREG01000018">
    <property type="protein sequence ID" value="RED95266.1"/>
    <property type="molecule type" value="Genomic_DNA"/>
</dbReference>
<evidence type="ECO:0000259" key="4">
    <source>
        <dbReference type="Pfam" id="PF07715"/>
    </source>
</evidence>
<keyword evidence="1" id="KW-1134">Transmembrane beta strand</keyword>
<keyword evidence="6" id="KW-1185">Reference proteome</keyword>
<evidence type="ECO:0000256" key="1">
    <source>
        <dbReference type="PROSITE-ProRule" id="PRU01360"/>
    </source>
</evidence>
<evidence type="ECO:0000313" key="5">
    <source>
        <dbReference type="EMBL" id="RED95266.1"/>
    </source>
</evidence>
<dbReference type="Pfam" id="PF00593">
    <property type="entry name" value="TonB_dep_Rec_b-barrel"/>
    <property type="match status" value="1"/>
</dbReference>
<keyword evidence="1" id="KW-0998">Cell outer membrane</keyword>
<dbReference type="InterPro" id="IPR008969">
    <property type="entry name" value="CarboxyPept-like_regulatory"/>
</dbReference>
<keyword evidence="1" id="KW-0813">Transport</keyword>
<evidence type="ECO:0000313" key="6">
    <source>
        <dbReference type="Proteomes" id="UP000256779"/>
    </source>
</evidence>
<keyword evidence="1" id="KW-0812">Transmembrane</keyword>
<dbReference type="Proteomes" id="UP000256779">
    <property type="component" value="Unassembled WGS sequence"/>
</dbReference>
<feature type="domain" description="TonB-dependent receptor-like beta-barrel" evidence="3">
    <location>
        <begin position="513"/>
        <end position="874"/>
    </location>
</feature>
<dbReference type="Gene3D" id="2.60.40.1120">
    <property type="entry name" value="Carboxypeptidase-like, regulatory domain"/>
    <property type="match status" value="1"/>
</dbReference>
<protein>
    <submittedName>
        <fullName evidence="5">TonB-linked SusC/RagA family outer membrane protein</fullName>
    </submittedName>
</protein>
<dbReference type="Gene3D" id="2.170.130.10">
    <property type="entry name" value="TonB-dependent receptor, plug domain"/>
    <property type="match status" value="1"/>
</dbReference>
<evidence type="ECO:0000256" key="2">
    <source>
        <dbReference type="RuleBase" id="RU003357"/>
    </source>
</evidence>
<comment type="caution">
    <text evidence="5">The sequence shown here is derived from an EMBL/GenBank/DDBJ whole genome shotgun (WGS) entry which is preliminary data.</text>
</comment>
<dbReference type="AlphaFoldDB" id="A0A3D9KZC9"/>
<feature type="domain" description="TonB-dependent receptor plug" evidence="4">
    <location>
        <begin position="214"/>
        <end position="318"/>
    </location>
</feature>
<evidence type="ECO:0000259" key="3">
    <source>
        <dbReference type="Pfam" id="PF00593"/>
    </source>
</evidence>
<comment type="subcellular location">
    <subcellularLocation>
        <location evidence="1">Cell outer membrane</location>
        <topology evidence="1">Multi-pass membrane protein</topology>
    </subcellularLocation>
</comment>
<dbReference type="NCBIfam" id="TIGR04056">
    <property type="entry name" value="OMP_RagA_SusC"/>
    <property type="match status" value="1"/>
</dbReference>
<dbReference type="NCBIfam" id="TIGR04057">
    <property type="entry name" value="SusC_RagA_signa"/>
    <property type="match status" value="1"/>
</dbReference>
<proteinExistence type="inferred from homology"/>
<dbReference type="InterPro" id="IPR000531">
    <property type="entry name" value="Beta-barrel_TonB"/>
</dbReference>
<dbReference type="InterPro" id="IPR012910">
    <property type="entry name" value="Plug_dom"/>
</dbReference>
<dbReference type="InterPro" id="IPR037066">
    <property type="entry name" value="Plug_dom_sf"/>
</dbReference>
<name>A0A3D9KZC9_MARFU</name>
<dbReference type="InterPro" id="IPR023996">
    <property type="entry name" value="TonB-dep_OMP_SusC/RagA"/>
</dbReference>
<dbReference type="Pfam" id="PF13715">
    <property type="entry name" value="CarbopepD_reg_2"/>
    <property type="match status" value="1"/>
</dbReference>
<dbReference type="FunFam" id="2.60.40.1120:FF:000003">
    <property type="entry name" value="Outer membrane protein Omp121"/>
    <property type="match status" value="1"/>
</dbReference>
<dbReference type="PROSITE" id="PS52016">
    <property type="entry name" value="TONB_DEPENDENT_REC_3"/>
    <property type="match status" value="1"/>
</dbReference>
<organism evidence="5 6">
    <name type="scientific">Marinoscillum furvescens DSM 4134</name>
    <dbReference type="NCBI Taxonomy" id="1122208"/>
    <lineage>
        <taxon>Bacteria</taxon>
        <taxon>Pseudomonadati</taxon>
        <taxon>Bacteroidota</taxon>
        <taxon>Cytophagia</taxon>
        <taxon>Cytophagales</taxon>
        <taxon>Reichenbachiellaceae</taxon>
        <taxon>Marinoscillum</taxon>
    </lineage>
</organism>
<gene>
    <name evidence="5" type="ORF">C7460_11843</name>
</gene>
<accession>A0A3D9KZC9</accession>
<sequence>MSKIAIYAVIMSYSLTMAFGHESVAQRKFLSEINLEVTLQSKNLLELLDEIEQSSEFHFAYSKKDLKGKKIVITSGKWNMESLLKEISVQARVSLKRVNETITIKKVSETDRLPDVLEKLSVQKTVTGRVVDENGEGLPGATVAVKGTSIGTITDIDGNFRLDVEEGTTLVFSFVGYQSREVPVTDQSVYNISLELDTQGLEEIVVIGYQTVQKKDLTGATSVIDPSASSKVTATTLAESIQGLAPGVTVRNDGAPGAGAIIEIRGVGSFADTQPLYVIDGMLADANPTINTNDIASIQILKDASAAAIYGSRAANGVVIITTKQGEEGPVKVNVSAKTGLQQIAKRWDVMNAQEFAAMQTSMYENSGLTPPASVGVDFDPAIDTDWQDEMIQWGKINDYNVSLSGGSLNNSFMISGSAFNNEGVLKGRSFERYSLRLNSKSKIGRVTVGENMVLTHSINESPDAGNPFYDMPQLLPVIPVRGEDYITESNPEGWGIGTVDAVTYAWNPVAINNLSHNTAKYSKLVGNAFLDFKLTDWIKYRFNAGLEVSFDDTKYLREDGVWSFNAAVYPSYVEDTRSTYASGLLEHTLNINKDFGRHSISAVLGTSQQSFRREFTTARRSELQVINGEYLPTIASATGEDVASGGRPVDSYIIGYLGRVNYSFADRYLLTLTGRIDKNSKFKEEYRTGFFPSVAMGWRLSEEGFFNVPFVSNMKLTASYGEIGLVPGAIGSWDYIGNLNSNPRAIFGNSQAAYVGAYQPRLINEKLQWETKITRNVGLDLGMMADRLLVSLAYYNSVSDQAILNPPVANYFGTLGGNPFVNTGSLRNQGFEFSATYRKREGDFNWDLSGNFTTIKNTVESVGNQGVGIDYIPTGLTRTKVGRSISEWYLLKTDGLFQTPQDVLDHTNSEGQVIQPNAQPGDIRFVDVNDDGQITEDDRDFSGKSAWPTLQVGSQFNASYRNFNLNVQVIGVFGNYIYNSVRQILDGYQNTNFRSDIQPWTEENPNTSDPRIGVASNDVALAMNGQNSDRWLESGSYLRLRNVEFGYNFESSLLETIGVASARVFISGQNLLTLTQYSGLDPDVTGNGIYERGADTGNWPSNRVYSTGIQFQF</sequence>
<comment type="similarity">
    <text evidence="1 2">Belongs to the TonB-dependent receptor family.</text>
</comment>
<dbReference type="GO" id="GO:0009279">
    <property type="term" value="C:cell outer membrane"/>
    <property type="evidence" value="ECO:0007669"/>
    <property type="project" value="UniProtKB-SubCell"/>
</dbReference>
<dbReference type="Pfam" id="PF07715">
    <property type="entry name" value="Plug"/>
    <property type="match status" value="1"/>
</dbReference>
<dbReference type="InterPro" id="IPR039426">
    <property type="entry name" value="TonB-dep_rcpt-like"/>
</dbReference>
<dbReference type="InterPro" id="IPR023997">
    <property type="entry name" value="TonB-dep_OMP_SusC/RagA_CS"/>
</dbReference>
<dbReference type="SUPFAM" id="SSF56935">
    <property type="entry name" value="Porins"/>
    <property type="match status" value="1"/>
</dbReference>
<dbReference type="SUPFAM" id="SSF49464">
    <property type="entry name" value="Carboxypeptidase regulatory domain-like"/>
    <property type="match status" value="1"/>
</dbReference>
<keyword evidence="2" id="KW-0798">TonB box</keyword>
<keyword evidence="1 2" id="KW-0472">Membrane</keyword>
<dbReference type="RefSeq" id="WP_245986427.1">
    <property type="nucleotide sequence ID" value="NZ_QREG01000018.1"/>
</dbReference>
<reference evidence="5 6" key="1">
    <citation type="submission" date="2018-07" db="EMBL/GenBank/DDBJ databases">
        <title>Genomic Encyclopedia of Type Strains, Phase IV (KMG-IV): sequencing the most valuable type-strain genomes for metagenomic binning, comparative biology and taxonomic classification.</title>
        <authorList>
            <person name="Goeker M."/>
        </authorList>
    </citation>
    <scope>NUCLEOTIDE SEQUENCE [LARGE SCALE GENOMIC DNA]</scope>
    <source>
        <strain evidence="5 6">DSM 4134</strain>
    </source>
</reference>